<dbReference type="Proteomes" id="UP001066276">
    <property type="component" value="Chromosome 5"/>
</dbReference>
<comment type="caution">
    <text evidence="4">The sequence shown here is derived from an EMBL/GenBank/DDBJ whole genome shotgun (WGS) entry which is preliminary data.</text>
</comment>
<dbReference type="Pfam" id="PF00095">
    <property type="entry name" value="WAP"/>
    <property type="match status" value="1"/>
</dbReference>
<feature type="region of interest" description="Disordered" evidence="1">
    <location>
        <begin position="78"/>
        <end position="104"/>
    </location>
</feature>
<dbReference type="Gene3D" id="4.10.75.10">
    <property type="entry name" value="Elafin-like"/>
    <property type="match status" value="1"/>
</dbReference>
<evidence type="ECO:0000256" key="1">
    <source>
        <dbReference type="SAM" id="MobiDB-lite"/>
    </source>
</evidence>
<accession>A0AAV7S2J2</accession>
<feature type="domain" description="WAP" evidence="3">
    <location>
        <begin position="28"/>
        <end position="76"/>
    </location>
</feature>
<dbReference type="AlphaFoldDB" id="A0AAV7S2J2"/>
<name>A0AAV7S2J2_PLEWA</name>
<feature type="chain" id="PRO_5043316805" description="WAP domain-containing protein" evidence="2">
    <location>
        <begin position="26"/>
        <end position="104"/>
    </location>
</feature>
<dbReference type="InterPro" id="IPR036645">
    <property type="entry name" value="Elafin-like_sf"/>
</dbReference>
<evidence type="ECO:0000313" key="5">
    <source>
        <dbReference type="Proteomes" id="UP001066276"/>
    </source>
</evidence>
<dbReference type="SMART" id="SM00217">
    <property type="entry name" value="WAP"/>
    <property type="match status" value="1"/>
</dbReference>
<sequence>MRTWVGAVLLLGLVALSWRPPGACAQMPPWRIGTCPPEVDEKCDLVTATKPCRTDKDCPFPLKCCGSCVKTCVHPIHTNHIPRGRRPDTRRAEERPGVKQKNRI</sequence>
<reference evidence="4" key="1">
    <citation type="journal article" date="2022" name="bioRxiv">
        <title>Sequencing and chromosome-scale assembly of the giantPleurodeles waltlgenome.</title>
        <authorList>
            <person name="Brown T."/>
            <person name="Elewa A."/>
            <person name="Iarovenko S."/>
            <person name="Subramanian E."/>
            <person name="Araus A.J."/>
            <person name="Petzold A."/>
            <person name="Susuki M."/>
            <person name="Suzuki K.-i.T."/>
            <person name="Hayashi T."/>
            <person name="Toyoda A."/>
            <person name="Oliveira C."/>
            <person name="Osipova E."/>
            <person name="Leigh N.D."/>
            <person name="Simon A."/>
            <person name="Yun M.H."/>
        </authorList>
    </citation>
    <scope>NUCLEOTIDE SEQUENCE</scope>
    <source>
        <strain evidence="4">20211129_DDA</strain>
        <tissue evidence="4">Liver</tissue>
    </source>
</reference>
<proteinExistence type="predicted"/>
<gene>
    <name evidence="4" type="ORF">NDU88_011686</name>
</gene>
<dbReference type="GO" id="GO:0030414">
    <property type="term" value="F:peptidase inhibitor activity"/>
    <property type="evidence" value="ECO:0007669"/>
    <property type="project" value="InterPro"/>
</dbReference>
<feature type="signal peptide" evidence="2">
    <location>
        <begin position="1"/>
        <end position="25"/>
    </location>
</feature>
<evidence type="ECO:0000256" key="2">
    <source>
        <dbReference type="SAM" id="SignalP"/>
    </source>
</evidence>
<dbReference type="GO" id="GO:0005576">
    <property type="term" value="C:extracellular region"/>
    <property type="evidence" value="ECO:0007669"/>
    <property type="project" value="InterPro"/>
</dbReference>
<evidence type="ECO:0000259" key="3">
    <source>
        <dbReference type="PROSITE" id="PS51390"/>
    </source>
</evidence>
<dbReference type="SUPFAM" id="SSF57256">
    <property type="entry name" value="Elafin-like"/>
    <property type="match status" value="1"/>
</dbReference>
<dbReference type="InterPro" id="IPR008197">
    <property type="entry name" value="WAP_dom"/>
</dbReference>
<feature type="compositionally biased region" description="Basic and acidic residues" evidence="1">
    <location>
        <begin position="85"/>
        <end position="97"/>
    </location>
</feature>
<dbReference type="PROSITE" id="PS51390">
    <property type="entry name" value="WAP"/>
    <property type="match status" value="1"/>
</dbReference>
<evidence type="ECO:0000313" key="4">
    <source>
        <dbReference type="EMBL" id="KAJ1159016.1"/>
    </source>
</evidence>
<protein>
    <recommendedName>
        <fullName evidence="3">WAP domain-containing protein</fullName>
    </recommendedName>
</protein>
<dbReference type="EMBL" id="JANPWB010000009">
    <property type="protein sequence ID" value="KAJ1159016.1"/>
    <property type="molecule type" value="Genomic_DNA"/>
</dbReference>
<keyword evidence="2" id="KW-0732">Signal</keyword>
<organism evidence="4 5">
    <name type="scientific">Pleurodeles waltl</name>
    <name type="common">Iberian ribbed newt</name>
    <dbReference type="NCBI Taxonomy" id="8319"/>
    <lineage>
        <taxon>Eukaryota</taxon>
        <taxon>Metazoa</taxon>
        <taxon>Chordata</taxon>
        <taxon>Craniata</taxon>
        <taxon>Vertebrata</taxon>
        <taxon>Euteleostomi</taxon>
        <taxon>Amphibia</taxon>
        <taxon>Batrachia</taxon>
        <taxon>Caudata</taxon>
        <taxon>Salamandroidea</taxon>
        <taxon>Salamandridae</taxon>
        <taxon>Pleurodelinae</taxon>
        <taxon>Pleurodeles</taxon>
    </lineage>
</organism>
<keyword evidence="5" id="KW-1185">Reference proteome</keyword>